<evidence type="ECO:0000256" key="2">
    <source>
        <dbReference type="ARBA" id="ARBA00007863"/>
    </source>
</evidence>
<organism evidence="8 9">
    <name type="scientific">Acer negundo</name>
    <name type="common">Box elder</name>
    <dbReference type="NCBI Taxonomy" id="4023"/>
    <lineage>
        <taxon>Eukaryota</taxon>
        <taxon>Viridiplantae</taxon>
        <taxon>Streptophyta</taxon>
        <taxon>Embryophyta</taxon>
        <taxon>Tracheophyta</taxon>
        <taxon>Spermatophyta</taxon>
        <taxon>Magnoliopsida</taxon>
        <taxon>eudicotyledons</taxon>
        <taxon>Gunneridae</taxon>
        <taxon>Pentapetalae</taxon>
        <taxon>rosids</taxon>
        <taxon>malvids</taxon>
        <taxon>Sapindales</taxon>
        <taxon>Sapindaceae</taxon>
        <taxon>Hippocastanoideae</taxon>
        <taxon>Acereae</taxon>
        <taxon>Acer</taxon>
    </lineage>
</organism>
<dbReference type="Pfam" id="PF06027">
    <property type="entry name" value="SLC35F"/>
    <property type="match status" value="1"/>
</dbReference>
<gene>
    <name evidence="8" type="ORF">LWI28_014314</name>
</gene>
<evidence type="ECO:0000256" key="5">
    <source>
        <dbReference type="ARBA" id="ARBA00022989"/>
    </source>
</evidence>
<protein>
    <submittedName>
        <fullName evidence="8">Uncharacterized protein</fullName>
    </submittedName>
</protein>
<dbReference type="GO" id="GO:0016020">
    <property type="term" value="C:membrane"/>
    <property type="evidence" value="ECO:0007669"/>
    <property type="project" value="UniProtKB-SubCell"/>
</dbReference>
<dbReference type="EMBL" id="JAJSOW010000108">
    <property type="protein sequence ID" value="KAI9153639.1"/>
    <property type="molecule type" value="Genomic_DNA"/>
</dbReference>
<dbReference type="Proteomes" id="UP001064489">
    <property type="component" value="Chromosome 11"/>
</dbReference>
<name>A0AAD5I6S4_ACENE</name>
<dbReference type="AlphaFoldDB" id="A0AAD5I6S4"/>
<keyword evidence="3" id="KW-0813">Transport</keyword>
<dbReference type="PANTHER" id="PTHR14233">
    <property type="entry name" value="DUF914-RELATED"/>
    <property type="match status" value="1"/>
</dbReference>
<evidence type="ECO:0000313" key="8">
    <source>
        <dbReference type="EMBL" id="KAI9153639.1"/>
    </source>
</evidence>
<keyword evidence="9" id="KW-1185">Reference proteome</keyword>
<evidence type="ECO:0000313" key="9">
    <source>
        <dbReference type="Proteomes" id="UP001064489"/>
    </source>
</evidence>
<comment type="caution">
    <text evidence="8">The sequence shown here is derived from an EMBL/GenBank/DDBJ whole genome shotgun (WGS) entry which is preliminary data.</text>
</comment>
<reference evidence="8" key="1">
    <citation type="journal article" date="2022" name="Plant J.">
        <title>Strategies of tolerance reflected in two North American maple genomes.</title>
        <authorList>
            <person name="McEvoy S.L."/>
            <person name="Sezen U.U."/>
            <person name="Trouern-Trend A."/>
            <person name="McMahon S.M."/>
            <person name="Schaberg P.G."/>
            <person name="Yang J."/>
            <person name="Wegrzyn J.L."/>
            <person name="Swenson N.G."/>
        </authorList>
    </citation>
    <scope>NUCLEOTIDE SEQUENCE</scope>
    <source>
        <strain evidence="8">91603</strain>
    </source>
</reference>
<dbReference type="GO" id="GO:0022857">
    <property type="term" value="F:transmembrane transporter activity"/>
    <property type="evidence" value="ECO:0007669"/>
    <property type="project" value="InterPro"/>
</dbReference>
<feature type="transmembrane region" description="Helical" evidence="7">
    <location>
        <begin position="12"/>
        <end position="33"/>
    </location>
</feature>
<dbReference type="InterPro" id="IPR009262">
    <property type="entry name" value="SLC35_F1/F2/F6"/>
</dbReference>
<proteinExistence type="inferred from homology"/>
<accession>A0AAD5I6S4</accession>
<reference evidence="8" key="2">
    <citation type="submission" date="2023-02" db="EMBL/GenBank/DDBJ databases">
        <authorList>
            <person name="Swenson N.G."/>
            <person name="Wegrzyn J.L."/>
            <person name="Mcevoy S.L."/>
        </authorList>
    </citation>
    <scope>NUCLEOTIDE SEQUENCE</scope>
    <source>
        <strain evidence="8">91603</strain>
        <tissue evidence="8">Leaf</tissue>
    </source>
</reference>
<comment type="similarity">
    <text evidence="2">Belongs to the SLC35F solute transporter family.</text>
</comment>
<evidence type="ECO:0000256" key="1">
    <source>
        <dbReference type="ARBA" id="ARBA00004141"/>
    </source>
</evidence>
<dbReference type="InterPro" id="IPR052221">
    <property type="entry name" value="SLC35F_Transporter"/>
</dbReference>
<keyword evidence="5 7" id="KW-1133">Transmembrane helix</keyword>
<evidence type="ECO:0000256" key="4">
    <source>
        <dbReference type="ARBA" id="ARBA00022692"/>
    </source>
</evidence>
<feature type="transmembrane region" description="Helical" evidence="7">
    <location>
        <begin position="45"/>
        <end position="65"/>
    </location>
</feature>
<dbReference type="PANTHER" id="PTHR14233:SF18">
    <property type="entry name" value="OS05G0444300 PROTEIN"/>
    <property type="match status" value="1"/>
</dbReference>
<sequence>MASLTCQTEFYVFRFQILGFSAFSLSSFMYYTISPFVLKLSGATMFNLSLLTSDMWAVVIPIFFYRQKPKGSHSCTSSGKWEQQCQPCDKFTGHRCMINRTPLILSNCQYVKPRNVLRRTSSFGNINKKSD</sequence>
<keyword evidence="6 7" id="KW-0472">Membrane</keyword>
<comment type="subcellular location">
    <subcellularLocation>
        <location evidence="1">Membrane</location>
        <topology evidence="1">Multi-pass membrane protein</topology>
    </subcellularLocation>
</comment>
<keyword evidence="4 7" id="KW-0812">Transmembrane</keyword>
<evidence type="ECO:0000256" key="3">
    <source>
        <dbReference type="ARBA" id="ARBA00022448"/>
    </source>
</evidence>
<evidence type="ECO:0000256" key="7">
    <source>
        <dbReference type="SAM" id="Phobius"/>
    </source>
</evidence>
<evidence type="ECO:0000256" key="6">
    <source>
        <dbReference type="ARBA" id="ARBA00023136"/>
    </source>
</evidence>